<comment type="caution">
    <text evidence="1">The sequence shown here is derived from an EMBL/GenBank/DDBJ whole genome shotgun (WGS) entry which is preliminary data.</text>
</comment>
<dbReference type="Pfam" id="PF05834">
    <property type="entry name" value="Lycopene_cycl"/>
    <property type="match status" value="1"/>
</dbReference>
<sequence>MESSDIINYDYIICGGGMSGLSLAYHLSNSKLSDKKILIIEPETKNQNDRTWAFWEQGTNPFDEILAANWQNIFITDSSGVKKKIPLKSYAYKLIRGIDFYEFVNAHLAKFPNITFKKDRVLDILDLNSSVTVKTEKGNFKALHVFDSTFKLDINNPKNINLLQHFKGYVVKSDKEVFDLNTPDMMDFSIPQKSHEGRFMYILPLSKNKALVEFTVFSERLLEQNTYTNELECFLTERYPNIIFEIEEEEFGVIPMSDVATAEFPSKNVSRIGTAAGYTNPATGYTFANTQRKLLAIVQKLEKGKLPSEKQVSWFEKRHELYASTLLYVIAEDLYPMSESFKRIFNKNDIESVFRFLDQKSSLWDEIKIMWSTPKLIFGKAFLLVVFKKLKGAFL</sequence>
<gene>
    <name evidence="1" type="ORF">ACFOOI_07665</name>
</gene>
<proteinExistence type="predicted"/>
<name>A0ABV7YTM1_9BACT</name>
<dbReference type="Gene3D" id="3.50.50.60">
    <property type="entry name" value="FAD/NAD(P)-binding domain"/>
    <property type="match status" value="1"/>
</dbReference>
<dbReference type="InterPro" id="IPR036188">
    <property type="entry name" value="FAD/NAD-bd_sf"/>
</dbReference>
<dbReference type="EMBL" id="JBHRYQ010000001">
    <property type="protein sequence ID" value="MFC3810524.1"/>
    <property type="molecule type" value="Genomic_DNA"/>
</dbReference>
<dbReference type="RefSeq" id="WP_379836752.1">
    <property type="nucleotide sequence ID" value="NZ_JBHRYQ010000001.1"/>
</dbReference>
<reference evidence="2" key="1">
    <citation type="journal article" date="2019" name="Int. J. Syst. Evol. Microbiol.">
        <title>The Global Catalogue of Microorganisms (GCM) 10K type strain sequencing project: providing services to taxonomists for standard genome sequencing and annotation.</title>
        <authorList>
            <consortium name="The Broad Institute Genomics Platform"/>
            <consortium name="The Broad Institute Genome Sequencing Center for Infectious Disease"/>
            <person name="Wu L."/>
            <person name="Ma J."/>
        </authorList>
    </citation>
    <scope>NUCLEOTIDE SEQUENCE [LARGE SCALE GENOMIC DNA]</scope>
    <source>
        <strain evidence="2">CECT 7956</strain>
    </source>
</reference>
<organism evidence="1 2">
    <name type="scientific">Lacihabitans lacunae</name>
    <dbReference type="NCBI Taxonomy" id="1028214"/>
    <lineage>
        <taxon>Bacteria</taxon>
        <taxon>Pseudomonadati</taxon>
        <taxon>Bacteroidota</taxon>
        <taxon>Cytophagia</taxon>
        <taxon>Cytophagales</taxon>
        <taxon>Leadbetterellaceae</taxon>
        <taxon>Lacihabitans</taxon>
    </lineage>
</organism>
<dbReference type="Proteomes" id="UP001595616">
    <property type="component" value="Unassembled WGS sequence"/>
</dbReference>
<dbReference type="SUPFAM" id="SSF51905">
    <property type="entry name" value="FAD/NAD(P)-binding domain"/>
    <property type="match status" value="1"/>
</dbReference>
<accession>A0ABV7YTM1</accession>
<evidence type="ECO:0000313" key="1">
    <source>
        <dbReference type="EMBL" id="MFC3810524.1"/>
    </source>
</evidence>
<protein>
    <submittedName>
        <fullName evidence="1">Lycopene cyclase family protein</fullName>
    </submittedName>
</protein>
<keyword evidence="2" id="KW-1185">Reference proteome</keyword>
<evidence type="ECO:0000313" key="2">
    <source>
        <dbReference type="Proteomes" id="UP001595616"/>
    </source>
</evidence>